<accession>A0A7C9A519</accession>
<reference evidence="1" key="1">
    <citation type="journal article" date="2013" name="J. Plant Res.">
        <title>Effect of fungi and light on seed germination of three Opuntia species from semiarid lands of central Mexico.</title>
        <authorList>
            <person name="Delgado-Sanchez P."/>
            <person name="Jimenez-Bremont J.F."/>
            <person name="Guerrero-Gonzalez Mde L."/>
            <person name="Flores J."/>
        </authorList>
    </citation>
    <scope>NUCLEOTIDE SEQUENCE</scope>
    <source>
        <tissue evidence="1">Cladode</tissue>
    </source>
</reference>
<protein>
    <submittedName>
        <fullName evidence="1">Uncharacterized protein</fullName>
    </submittedName>
</protein>
<dbReference type="AlphaFoldDB" id="A0A7C9A519"/>
<reference evidence="1" key="2">
    <citation type="submission" date="2020-07" db="EMBL/GenBank/DDBJ databases">
        <authorList>
            <person name="Vera ALvarez R."/>
            <person name="Arias-Moreno D.M."/>
            <person name="Jimenez-Jacinto V."/>
            <person name="Jimenez-Bremont J.F."/>
            <person name="Swaminathan K."/>
            <person name="Moose S.P."/>
            <person name="Guerrero-Gonzalez M.L."/>
            <person name="Marino-Ramirez L."/>
            <person name="Landsman D."/>
            <person name="Rodriguez-Kessler M."/>
            <person name="Delgado-Sanchez P."/>
        </authorList>
    </citation>
    <scope>NUCLEOTIDE SEQUENCE</scope>
    <source>
        <tissue evidence="1">Cladode</tissue>
    </source>
</reference>
<proteinExistence type="predicted"/>
<dbReference type="EMBL" id="GISG01204802">
    <property type="protein sequence ID" value="MBA4659698.1"/>
    <property type="molecule type" value="Transcribed_RNA"/>
</dbReference>
<sequence length="141" mass="16117">MKPMLSRMHEVNPYVTQTQKKNAISKEFWNRMKWIMYRTMLGRPNQKCLLDGFTQGVLSLPTSGLLWAPSFSFSSISSARHVMMYSNLVPTTRRRISGRKDNQKYACHPFRLTNRKSTTNAHKYQLGLALGSGPLACCTGR</sequence>
<name>A0A7C9A519_OPUST</name>
<evidence type="ECO:0000313" key="1">
    <source>
        <dbReference type="EMBL" id="MBA4659698.1"/>
    </source>
</evidence>
<organism evidence="1">
    <name type="scientific">Opuntia streptacantha</name>
    <name type="common">Prickly pear cactus</name>
    <name type="synonym">Opuntia cardona</name>
    <dbReference type="NCBI Taxonomy" id="393608"/>
    <lineage>
        <taxon>Eukaryota</taxon>
        <taxon>Viridiplantae</taxon>
        <taxon>Streptophyta</taxon>
        <taxon>Embryophyta</taxon>
        <taxon>Tracheophyta</taxon>
        <taxon>Spermatophyta</taxon>
        <taxon>Magnoliopsida</taxon>
        <taxon>eudicotyledons</taxon>
        <taxon>Gunneridae</taxon>
        <taxon>Pentapetalae</taxon>
        <taxon>Caryophyllales</taxon>
        <taxon>Cactineae</taxon>
        <taxon>Cactaceae</taxon>
        <taxon>Opuntioideae</taxon>
        <taxon>Opuntia</taxon>
    </lineage>
</organism>